<dbReference type="Proteomes" id="UP000004171">
    <property type="component" value="Unassembled WGS sequence"/>
</dbReference>
<dbReference type="EMBL" id="AFFL01000004">
    <property type="protein sequence ID" value="EGJ37737.1"/>
    <property type="molecule type" value="Genomic_DNA"/>
</dbReference>
<proteinExistence type="predicted"/>
<dbReference type="RefSeq" id="WP_002922368.1">
    <property type="nucleotide sequence ID" value="NZ_GL890990.1"/>
</dbReference>
<evidence type="ECO:0008006" key="3">
    <source>
        <dbReference type="Google" id="ProtNLM"/>
    </source>
</evidence>
<organism evidence="1 2">
    <name type="scientific">Streptococcus sanguinis SK1056</name>
    <dbReference type="NCBI Taxonomy" id="888820"/>
    <lineage>
        <taxon>Bacteria</taxon>
        <taxon>Bacillati</taxon>
        <taxon>Bacillota</taxon>
        <taxon>Bacilli</taxon>
        <taxon>Lactobacillales</taxon>
        <taxon>Streptococcaceae</taxon>
        <taxon>Streptococcus</taxon>
    </lineage>
</organism>
<evidence type="ECO:0000313" key="1">
    <source>
        <dbReference type="EMBL" id="EGJ37737.1"/>
    </source>
</evidence>
<evidence type="ECO:0000313" key="2">
    <source>
        <dbReference type="Proteomes" id="UP000004171"/>
    </source>
</evidence>
<reference evidence="1 2" key="1">
    <citation type="submission" date="2011-03" db="EMBL/GenBank/DDBJ databases">
        <authorList>
            <person name="Muzny D."/>
            <person name="Qin X."/>
            <person name="Deng J."/>
            <person name="Jiang H."/>
            <person name="Liu Y."/>
            <person name="Qu J."/>
            <person name="Song X.-Z."/>
            <person name="Zhang L."/>
            <person name="Thornton R."/>
            <person name="Coyle M."/>
            <person name="Francisco L."/>
            <person name="Jackson L."/>
            <person name="Javaid M."/>
            <person name="Korchina V."/>
            <person name="Kovar C."/>
            <person name="Mata R."/>
            <person name="Mathew T."/>
            <person name="Ngo R."/>
            <person name="Nguyen L."/>
            <person name="Nguyen N."/>
            <person name="Okwuonu G."/>
            <person name="Ongeri F."/>
            <person name="Pham C."/>
            <person name="Simmons D."/>
            <person name="Wilczek-Boney K."/>
            <person name="Hale W."/>
            <person name="Jakkamsetti A."/>
            <person name="Pham P."/>
            <person name="Ruth R."/>
            <person name="San Lucas F."/>
            <person name="Warren J."/>
            <person name="Zhang J."/>
            <person name="Zhao Z."/>
            <person name="Zhou C."/>
            <person name="Zhu D."/>
            <person name="Lee S."/>
            <person name="Bess C."/>
            <person name="Blankenburg K."/>
            <person name="Forbes L."/>
            <person name="Fu Q."/>
            <person name="Gubbala S."/>
            <person name="Hirani K."/>
            <person name="Jayaseelan J.C."/>
            <person name="Lara F."/>
            <person name="Munidasa M."/>
            <person name="Palculict T."/>
            <person name="Patil S."/>
            <person name="Pu L.-L."/>
            <person name="Saada N."/>
            <person name="Tang L."/>
            <person name="Weissenberger G."/>
            <person name="Zhu Y."/>
            <person name="Hemphill L."/>
            <person name="Shang Y."/>
            <person name="Youmans B."/>
            <person name="Ayvaz T."/>
            <person name="Ross M."/>
            <person name="Santibanez J."/>
            <person name="Aqrawi P."/>
            <person name="Gross S."/>
            <person name="Joshi V."/>
            <person name="Fowler G."/>
            <person name="Nazareth L."/>
            <person name="Reid J."/>
            <person name="Worley K."/>
            <person name="Petrosino J."/>
            <person name="Highlander S."/>
            <person name="Gibbs R."/>
        </authorList>
    </citation>
    <scope>NUCLEOTIDE SEQUENCE [LARGE SCALE GENOMIC DNA]</scope>
    <source>
        <strain evidence="1 2">SK1056</strain>
    </source>
</reference>
<protein>
    <recommendedName>
        <fullName evidence="3">Conjugal transfer protein</fullName>
    </recommendedName>
</protein>
<dbReference type="HOGENOM" id="CLU_1460561_0_0_9"/>
<comment type="caution">
    <text evidence="1">The sequence shown here is derived from an EMBL/GenBank/DDBJ whole genome shotgun (WGS) entry which is preliminary data.</text>
</comment>
<sequence>MLIKKMYEGFTYLPNRNEIWKVFVSLMKEKDYFYSTFARNISDEGDKRTYEYAYFNLKGEVVDFDCQMKSDLILLFHQLFQENNNQFMEEIQMATQATLEKKIKAVLVELGELMKAHKNKEAWTKAGELNGLLKTEEAQNLTAGFVEPIRKELSGYYYVNGEINKLHKQLYAKGNKLIELANQ</sequence>
<dbReference type="PATRIC" id="fig|888820.3.peg.1486"/>
<dbReference type="AlphaFoldDB" id="F3UDB1"/>
<gene>
    <name evidence="1" type="ORF">HMPREF9393_1518</name>
</gene>
<name>F3UDB1_STRSA</name>
<accession>F3UDB1</accession>